<evidence type="ECO:0000256" key="3">
    <source>
        <dbReference type="ARBA" id="ARBA00023002"/>
    </source>
</evidence>
<dbReference type="Proteomes" id="UP000231987">
    <property type="component" value="Unassembled WGS sequence"/>
</dbReference>
<evidence type="ECO:0000313" key="5">
    <source>
        <dbReference type="EMBL" id="PJR15667.1"/>
    </source>
</evidence>
<reference evidence="5 6" key="1">
    <citation type="submission" date="2017-06" db="EMBL/GenBank/DDBJ databases">
        <title>Ensifer strains isolated from leguminous trees and herbs display diverse denitrification phenotypes with some acting as strong N2O sinks.</title>
        <authorList>
            <person name="Woliy K."/>
            <person name="Mania D."/>
            <person name="Bakken L.R."/>
            <person name="Frostegard A."/>
        </authorList>
    </citation>
    <scope>NUCLEOTIDE SEQUENCE [LARGE SCALE GENOMIC DNA]</scope>
    <source>
        <strain evidence="5 6">AC50a</strain>
    </source>
</reference>
<evidence type="ECO:0000313" key="6">
    <source>
        <dbReference type="Proteomes" id="UP000231987"/>
    </source>
</evidence>
<organism evidence="5 6">
    <name type="scientific">Rhizobium meliloti</name>
    <name type="common">Ensifer meliloti</name>
    <name type="synonym">Sinorhizobium meliloti</name>
    <dbReference type="NCBI Taxonomy" id="382"/>
    <lineage>
        <taxon>Bacteria</taxon>
        <taxon>Pseudomonadati</taxon>
        <taxon>Pseudomonadota</taxon>
        <taxon>Alphaproteobacteria</taxon>
        <taxon>Hyphomicrobiales</taxon>
        <taxon>Rhizobiaceae</taxon>
        <taxon>Sinorhizobium/Ensifer group</taxon>
        <taxon>Sinorhizobium</taxon>
    </lineage>
</organism>
<dbReference type="PANTHER" id="PTHR33711">
    <property type="entry name" value="DIOXYGENASE, PUTATIVE (AFU_ORTHOLOGUE AFUA_2G02910)-RELATED"/>
    <property type="match status" value="1"/>
</dbReference>
<dbReference type="PANTHER" id="PTHR33711:SF11">
    <property type="entry name" value="DIOXYGENASE"/>
    <property type="match status" value="1"/>
</dbReference>
<name>A0A2J0Z561_RHIML</name>
<evidence type="ECO:0000256" key="2">
    <source>
        <dbReference type="ARBA" id="ARBA00022964"/>
    </source>
</evidence>
<keyword evidence="3" id="KW-0560">Oxidoreductase</keyword>
<comment type="similarity">
    <text evidence="1">Belongs to the intradiol ring-cleavage dioxygenase family.</text>
</comment>
<dbReference type="SUPFAM" id="SSF49482">
    <property type="entry name" value="Aromatic compound dioxygenase"/>
    <property type="match status" value="1"/>
</dbReference>
<evidence type="ECO:0000256" key="1">
    <source>
        <dbReference type="ARBA" id="ARBA00007825"/>
    </source>
</evidence>
<gene>
    <name evidence="5" type="ORF">CEJ86_08100</name>
</gene>
<dbReference type="InterPro" id="IPR000627">
    <property type="entry name" value="Intradiol_dOase_C"/>
</dbReference>
<dbReference type="InterPro" id="IPR050770">
    <property type="entry name" value="Intradiol_RC_Dioxygenase"/>
</dbReference>
<dbReference type="GO" id="GO:0016702">
    <property type="term" value="F:oxidoreductase activity, acting on single donors with incorporation of molecular oxygen, incorporation of two atoms of oxygen"/>
    <property type="evidence" value="ECO:0007669"/>
    <property type="project" value="InterPro"/>
</dbReference>
<dbReference type="Pfam" id="PF00775">
    <property type="entry name" value="Dioxygenase_C"/>
    <property type="match status" value="1"/>
</dbReference>
<dbReference type="GO" id="GO:0008199">
    <property type="term" value="F:ferric iron binding"/>
    <property type="evidence" value="ECO:0007669"/>
    <property type="project" value="InterPro"/>
</dbReference>
<comment type="caution">
    <text evidence="5">The sequence shown here is derived from an EMBL/GenBank/DDBJ whole genome shotgun (WGS) entry which is preliminary data.</text>
</comment>
<dbReference type="CDD" id="cd00421">
    <property type="entry name" value="intradiol_dioxygenase"/>
    <property type="match status" value="1"/>
</dbReference>
<keyword evidence="2 5" id="KW-0223">Dioxygenase</keyword>
<dbReference type="AlphaFoldDB" id="A0A2J0Z561"/>
<protein>
    <submittedName>
        <fullName evidence="5">Intradiol ring-cleavage dioxygenase</fullName>
    </submittedName>
</protein>
<dbReference type="EMBL" id="NJGD01000003">
    <property type="protein sequence ID" value="PJR15667.1"/>
    <property type="molecule type" value="Genomic_DNA"/>
</dbReference>
<sequence length="192" mass="21544">MLPTRRSLLRAFLALPALPVADRAAAQRPALPLTPACDDDDDLTPALTAGPFYKPDAPLRHELSGDAPNGERITIAGYVLDGNCRPIAGSLVEIWHADETGAYDTRGYRLRGYHMTDERGRWWFSTIVPALYPGRTRHYHFRVRPPGAAVLTTQLFFPNEPQNDRDHLYTPSLLLDIRDTEDGKFGRFDFVA</sequence>
<accession>A0A2J0Z561</accession>
<dbReference type="RefSeq" id="WP_100670964.1">
    <property type="nucleotide sequence ID" value="NZ_NJGD01000003.1"/>
</dbReference>
<dbReference type="Gene3D" id="2.60.130.10">
    <property type="entry name" value="Aromatic compound dioxygenase"/>
    <property type="match status" value="1"/>
</dbReference>
<proteinExistence type="inferred from homology"/>
<evidence type="ECO:0000259" key="4">
    <source>
        <dbReference type="Pfam" id="PF00775"/>
    </source>
</evidence>
<feature type="domain" description="Intradiol ring-cleavage dioxygenases" evidence="4">
    <location>
        <begin position="50"/>
        <end position="166"/>
    </location>
</feature>
<dbReference type="InterPro" id="IPR015889">
    <property type="entry name" value="Intradiol_dOase_core"/>
</dbReference>